<dbReference type="EC" id="2.7.1.150" evidence="1"/>
<reference evidence="14 15" key="1">
    <citation type="journal article" date="2018" name="Mol. Biol. Evol.">
        <title>Broad Genomic Sampling Reveals a Smut Pathogenic Ancestry of the Fungal Clade Ustilaginomycotina.</title>
        <authorList>
            <person name="Kijpornyongpan T."/>
            <person name="Mondo S.J."/>
            <person name="Barry K."/>
            <person name="Sandor L."/>
            <person name="Lee J."/>
            <person name="Lipzen A."/>
            <person name="Pangilinan J."/>
            <person name="LaButti K."/>
            <person name="Hainaut M."/>
            <person name="Henrissat B."/>
            <person name="Grigoriev I.V."/>
            <person name="Spatafora J.W."/>
            <person name="Aime M.C."/>
        </authorList>
    </citation>
    <scope>NUCLEOTIDE SEQUENCE [LARGE SCALE GENOMIC DNA]</scope>
    <source>
        <strain evidence="14 15">MCA 4718</strain>
    </source>
</reference>
<dbReference type="PANTHER" id="PTHR45748:SF7">
    <property type="entry name" value="1-PHOSPHATIDYLINOSITOL 3-PHOSPHATE 5-KINASE-RELATED"/>
    <property type="match status" value="1"/>
</dbReference>
<evidence type="ECO:0000256" key="6">
    <source>
        <dbReference type="ARBA" id="ARBA00022777"/>
    </source>
</evidence>
<feature type="compositionally biased region" description="Basic and acidic residues" evidence="11">
    <location>
        <begin position="88"/>
        <end position="98"/>
    </location>
</feature>
<keyword evidence="7" id="KW-0862">Zinc</keyword>
<evidence type="ECO:0000256" key="8">
    <source>
        <dbReference type="ARBA" id="ARBA00022840"/>
    </source>
</evidence>
<dbReference type="InterPro" id="IPR027484">
    <property type="entry name" value="PInositol-4-P-5-kinase_N"/>
</dbReference>
<dbReference type="PANTHER" id="PTHR45748">
    <property type="entry name" value="1-PHOSPHATIDYLINOSITOL 3-PHOSPHATE 5-KINASE-RELATED"/>
    <property type="match status" value="1"/>
</dbReference>
<keyword evidence="5 9" id="KW-0863">Zinc-finger</keyword>
<dbReference type="FunFam" id="3.50.7.10:FF:000007">
    <property type="entry name" value="1-phosphatidylinositol 3-phosphate 5-kinase isoform X1"/>
    <property type="match status" value="1"/>
</dbReference>
<dbReference type="Pfam" id="PF00118">
    <property type="entry name" value="Cpn60_TCP1"/>
    <property type="match status" value="1"/>
</dbReference>
<keyword evidence="3" id="KW-0479">Metal-binding</keyword>
<evidence type="ECO:0000256" key="11">
    <source>
        <dbReference type="SAM" id="MobiDB-lite"/>
    </source>
</evidence>
<evidence type="ECO:0000259" key="12">
    <source>
        <dbReference type="PROSITE" id="PS50178"/>
    </source>
</evidence>
<dbReference type="GO" id="GO:0005524">
    <property type="term" value="F:ATP binding"/>
    <property type="evidence" value="ECO:0007669"/>
    <property type="project" value="UniProtKB-UniRule"/>
</dbReference>
<dbReference type="RefSeq" id="XP_025346856.1">
    <property type="nucleotide sequence ID" value="XM_025494414.1"/>
</dbReference>
<dbReference type="EMBL" id="KZ819330">
    <property type="protein sequence ID" value="PWN19696.1"/>
    <property type="molecule type" value="Genomic_DNA"/>
</dbReference>
<dbReference type="Gene3D" id="3.50.7.10">
    <property type="entry name" value="GroEL"/>
    <property type="match status" value="1"/>
</dbReference>
<feature type="compositionally biased region" description="Low complexity" evidence="11">
    <location>
        <begin position="2449"/>
        <end position="2474"/>
    </location>
</feature>
<feature type="compositionally biased region" description="Polar residues" evidence="11">
    <location>
        <begin position="1598"/>
        <end position="1610"/>
    </location>
</feature>
<dbReference type="InterPro" id="IPR002423">
    <property type="entry name" value="Cpn60/GroEL/TCP-1"/>
</dbReference>
<evidence type="ECO:0000259" key="13">
    <source>
        <dbReference type="PROSITE" id="PS51455"/>
    </source>
</evidence>
<feature type="region of interest" description="Disordered" evidence="11">
    <location>
        <begin position="1057"/>
        <end position="1123"/>
    </location>
</feature>
<feature type="compositionally biased region" description="Low complexity" evidence="11">
    <location>
        <begin position="257"/>
        <end position="267"/>
    </location>
</feature>
<dbReference type="InterPro" id="IPR011011">
    <property type="entry name" value="Znf_FYVE_PHD"/>
</dbReference>
<proteinExistence type="predicted"/>
<organism evidence="14 15">
    <name type="scientific">Pseudomicrostroma glucosiphilum</name>
    <dbReference type="NCBI Taxonomy" id="1684307"/>
    <lineage>
        <taxon>Eukaryota</taxon>
        <taxon>Fungi</taxon>
        <taxon>Dikarya</taxon>
        <taxon>Basidiomycota</taxon>
        <taxon>Ustilaginomycotina</taxon>
        <taxon>Exobasidiomycetes</taxon>
        <taxon>Microstromatales</taxon>
        <taxon>Microstromatales incertae sedis</taxon>
        <taxon>Pseudomicrostroma</taxon>
    </lineage>
</organism>
<evidence type="ECO:0000256" key="7">
    <source>
        <dbReference type="ARBA" id="ARBA00022833"/>
    </source>
</evidence>
<dbReference type="SMART" id="SM00064">
    <property type="entry name" value="FYVE"/>
    <property type="match status" value="1"/>
</dbReference>
<dbReference type="PROSITE" id="PS50178">
    <property type="entry name" value="ZF_FYVE"/>
    <property type="match status" value="1"/>
</dbReference>
<evidence type="ECO:0000256" key="4">
    <source>
        <dbReference type="ARBA" id="ARBA00022741"/>
    </source>
</evidence>
<dbReference type="PROSITE" id="PS51455">
    <property type="entry name" value="PIPK"/>
    <property type="match status" value="1"/>
</dbReference>
<dbReference type="SUPFAM" id="SSF52029">
    <property type="entry name" value="GroEL apical domain-like"/>
    <property type="match status" value="1"/>
</dbReference>
<feature type="domain" description="FYVE-type" evidence="12">
    <location>
        <begin position="307"/>
        <end position="367"/>
    </location>
</feature>
<keyword evidence="4 10" id="KW-0547">Nucleotide-binding</keyword>
<dbReference type="CDD" id="cd15725">
    <property type="entry name" value="FYVE_PIKfyve_Fab1"/>
    <property type="match status" value="1"/>
</dbReference>
<keyword evidence="6 10" id="KW-0418">Kinase</keyword>
<feature type="compositionally biased region" description="Polar residues" evidence="11">
    <location>
        <begin position="1725"/>
        <end position="1736"/>
    </location>
</feature>
<feature type="region of interest" description="Disordered" evidence="11">
    <location>
        <begin position="256"/>
        <end position="278"/>
    </location>
</feature>
<evidence type="ECO:0000313" key="14">
    <source>
        <dbReference type="EMBL" id="PWN19696.1"/>
    </source>
</evidence>
<feature type="compositionally biased region" description="Polar residues" evidence="11">
    <location>
        <begin position="1660"/>
        <end position="1671"/>
    </location>
</feature>
<gene>
    <name evidence="14" type="ORF">BCV69DRAFT_300006</name>
</gene>
<dbReference type="GeneID" id="37016148"/>
<dbReference type="InterPro" id="IPR027483">
    <property type="entry name" value="PInositol-4-P-4/5-kinase_C_sf"/>
</dbReference>
<feature type="compositionally biased region" description="Polar residues" evidence="11">
    <location>
        <begin position="46"/>
        <end position="55"/>
    </location>
</feature>
<dbReference type="Pfam" id="PF01363">
    <property type="entry name" value="FYVE"/>
    <property type="match status" value="1"/>
</dbReference>
<evidence type="ECO:0000256" key="10">
    <source>
        <dbReference type="PROSITE-ProRule" id="PRU00781"/>
    </source>
</evidence>
<feature type="compositionally biased region" description="Basic and acidic residues" evidence="11">
    <location>
        <begin position="1620"/>
        <end position="1632"/>
    </location>
</feature>
<dbReference type="GO" id="GO:0046854">
    <property type="term" value="P:phosphatidylinositol phosphate biosynthetic process"/>
    <property type="evidence" value="ECO:0007669"/>
    <property type="project" value="TreeGrafter"/>
</dbReference>
<dbReference type="GO" id="GO:0000329">
    <property type="term" value="C:fungal-type vacuole membrane"/>
    <property type="evidence" value="ECO:0007669"/>
    <property type="project" value="TreeGrafter"/>
</dbReference>
<keyword evidence="15" id="KW-1185">Reference proteome</keyword>
<dbReference type="InterPro" id="IPR044769">
    <property type="entry name" value="PIKfyve_PIPKc"/>
</dbReference>
<feature type="compositionally biased region" description="Polar residues" evidence="11">
    <location>
        <begin position="1488"/>
        <end position="1499"/>
    </location>
</feature>
<accession>A0A316U2Z8</accession>
<feature type="compositionally biased region" description="Acidic residues" evidence="11">
    <location>
        <begin position="1939"/>
        <end position="1956"/>
    </location>
</feature>
<sequence length="2474" mass="266246">MASSHDTAAASRLTSFGFLPEEEDHSEGQYGIGQLLSKVKTVFTGSTSAATGNERQQQPPAPSGPAPKHEASTTSAGEALGSVTAQHDAADQRSRVEGSGKAGDIANRATATGALPLTTLSGSGTPLASALTAPDAHIPNSKTTRGSAFPAVATNRRSAVPFVPSSLRSTTTAPAIISLAPTVAVAQHGGSSTGLGDYDDTYSVMSSADDTHGEGRKVGTRSSLATLVTHARLPSTAIPGFPLSKDLLADDVQSNWSMSSRSPGSDSGLDQNYGTSTSSSLQTSAEAFRRLTLKGGASHSKEWWMPDHSAKECSACASPFGIARRRHHCRCCGQIFCSKCASNLLPGSKLGLPGVVRVCDFCTRMMKQYDLARAGGGSTDASSSSSNIRVRAEMISAPLEAAVENAPQSRFAANALFGASSFREGSSSPKGQSDHQTAFRPALNTISSSETIDFHPSRSQTPEPPTPSVESALAPFQLSHITSAIEALAPFRRRLAEDDQPVESEGNPDETGEDTSMKEVEPLELSTPSAPAATASQEAVLPSYKQDTAVSSVPFPSDNQGSPSKAVARNALDQARARLASDASISQESRARLVSDAAIRAYRRSRLRSRVTANEGLLEKGGLSPATGRDDVFYSDSRPSSRMGIGNPTQGLESHSQHYLRQLLDQCLTRAEIGNKVEWMNILLPLAVRVIQSVKPDATSRGKKMGVRRLVKIKRIAGGKPQDSHAMDGYICSRNVASKAMVRRLPLHNARVVLLSFPLTAVKGEGQYVSLDALTASEREYTRIMVARVLALRPHLLIVRDQVSRMALDMLEQAGIVVVWKVPESSMASIARVTQSDIVTSLDRLALQPRLGRCGVFAADTYHSMLLPGKRRSFLRFTGTPKELGCSIILRGGGQALLGNIKCILEFCLLAAHNLRLEESMRNVDLALLPEPRDFDIQGHVAGDDQKEESPSSHTAAAAAAAAAAAGSPCQENVNLSSVDAADGKVISALQDYRSTLLSMSARLQIPPPYPLIRLRNEQAVLNNLKSELESDKDAQRIQQLDVPLAHSPVTLNEKTLLGEAGMDGEGKEQKPVIAASEEDSDEKAALDDPTPTAAGGEPRDAEKQPSLQADEQPSSLDEKMDVEKQVSAVLPSSATMNLQTRFAVARSRHAFDVRFLPSLVDVSKEGLTPFCHQRLTVLHSFINSSTLKPCIGPRIEQMEFYGKEDHTLGDFLDSKCVGSSQVCKAKNCGLQQILHYDSYIHHQVRIQCFCERFVCPIAGQELSILTWEYCKVCETATPVSVVNDIAKAYSWAKFLEAHFYTKQTRSSCPHESLVDRIRYFAYKNLAFRIHVELVEPFDVVIPGLRLFMRPDIQSTLKAEESLGLARRADAYFHSVGARLKALEHEVESCRDPAAATEKFGPHLRDLRSVAMEGRGEVNRLLVAEVVASGPGDTLCLNKVRQKLQGSVVKVDELFTKIERLVLPKDRDLRRTNANQLGRLFMERDSMDQSSESKAQTEPPSVRAVEEGPPEGLPQSHTNSSLSALAMIADSAAFGLPTHLGISFEETPSAQSAATSTAPSGTTTPTTTGSANVTKAPSPVSLRAITEPPAKVEDPARSLTSSVEQLSPQESLAALSDAAPRPKKDARKKGQEDSDGFSSPTDRLKPLTRSKPRKGKESASLGSTITDSSCTEAGESTDGGQLSSSFARVMRPLSKATSKGSDTGAPDPVVGGRVGRARQHVLSDGDTQTASGPTSPTDEHFRRLPSFARTQSSSVVERSSTYAKTNTRGSHRSAMPPPSSYKPPATQRTIKASESESDAPSVRRSGVPRQRAGGGPSLGVNRPKLSRRVSGKSDSGNESQPQAPKRGIRRDGGGGAQMTSLPPIAVPRTPSRVPLPTSVGGGAGRVSTIARHFDRINRNAEKEREKQRRALVLRARRALPIAASSARIAEYTSVSAAVESDESSSEEDGDDDDEAESSSRSNGEEADSETEPDAMDRAGRSVGASLDGGPKAVDTDDPSTVSAVALGGVPPTAPASEQAVKAAGKLLASELRDKEVPTTPSGEASNLERGSLLKTISSFWASRAGIALPLLEYPLSAEQHLFADSPLLLREDEPSSTIAFTLVSAKYQERLRHLRASRKSAHTTQRDPEASTVSWGIVSHRGQDEEIESSLRRPEGVHLRFDFESGASRFHCRILFSEQFDALRRCCGCEDSFITSLARCLKWDSSGGKSGMTFLKTRDDRLVLKQLSSSELASFSTFAPHYFAHMADCLMHGKPTTLAKIFGLFRISMRNQATGKSYKLDVLVMEHLFYGRQCARIFDLKGSMRNRYVKETGAPGEVLQDENLVEISLQRPLFIREGSKVMLHQALVHDSQFLAEMNIMDYSVIVGIDTSDEENHELVVGIIDFLRSYTWDKRVETFVKEQSSLLGAAKGELPTVITPKQYASRFLSFLDGIFLLSPDAWYHDTSQGPSPHNPNSAGNAAPPASTPGPTGHAP</sequence>
<feature type="region of interest" description="Disordered" evidence="11">
    <location>
        <begin position="1931"/>
        <end position="2018"/>
    </location>
</feature>
<feature type="compositionally biased region" description="Low complexity" evidence="11">
    <location>
        <begin position="1547"/>
        <end position="1571"/>
    </location>
</feature>
<feature type="region of interest" description="Disordered" evidence="11">
    <location>
        <begin position="495"/>
        <end position="540"/>
    </location>
</feature>
<dbReference type="SUPFAM" id="SSF57903">
    <property type="entry name" value="FYVE/PHD zinc finger"/>
    <property type="match status" value="1"/>
</dbReference>
<protein>
    <recommendedName>
        <fullName evidence="1">1-phosphatidylinositol-3-phosphate 5-kinase</fullName>
        <ecNumber evidence="1">2.7.1.150</ecNumber>
    </recommendedName>
</protein>
<dbReference type="InterPro" id="IPR000306">
    <property type="entry name" value="Znf_FYVE"/>
</dbReference>
<feature type="region of interest" description="Disordered" evidence="11">
    <location>
        <begin position="1547"/>
        <end position="1886"/>
    </location>
</feature>
<dbReference type="InterPro" id="IPR027409">
    <property type="entry name" value="GroEL-like_apical_dom_sf"/>
</dbReference>
<dbReference type="InterPro" id="IPR017455">
    <property type="entry name" value="Znf_FYVE-rel"/>
</dbReference>
<feature type="compositionally biased region" description="Acidic residues" evidence="11">
    <location>
        <begin position="1964"/>
        <end position="1973"/>
    </location>
</feature>
<dbReference type="GO" id="GO:0008270">
    <property type="term" value="F:zinc ion binding"/>
    <property type="evidence" value="ECO:0007669"/>
    <property type="project" value="UniProtKB-KW"/>
</dbReference>
<name>A0A316U2Z8_9BASI</name>
<feature type="compositionally biased region" description="Polar residues" evidence="11">
    <location>
        <begin position="1748"/>
        <end position="1768"/>
    </location>
</feature>
<feature type="domain" description="PIPK" evidence="13">
    <location>
        <begin position="2110"/>
        <end position="2434"/>
    </location>
</feature>
<evidence type="ECO:0000256" key="3">
    <source>
        <dbReference type="ARBA" id="ARBA00022723"/>
    </source>
</evidence>
<dbReference type="Gene3D" id="3.30.40.10">
    <property type="entry name" value="Zinc/RING finger domain, C3HC4 (zinc finger)"/>
    <property type="match status" value="1"/>
</dbReference>
<keyword evidence="8 10" id="KW-0067">ATP-binding</keyword>
<evidence type="ECO:0000256" key="5">
    <source>
        <dbReference type="ARBA" id="ARBA00022771"/>
    </source>
</evidence>
<keyword evidence="2 10" id="KW-0808">Transferase</keyword>
<evidence type="ECO:0000313" key="15">
    <source>
        <dbReference type="Proteomes" id="UP000245942"/>
    </source>
</evidence>
<dbReference type="Gene3D" id="3.30.800.10">
    <property type="entry name" value="Phosphatidylinositol Phosphate Kinase II Beta"/>
    <property type="match status" value="1"/>
</dbReference>
<dbReference type="SMART" id="SM00330">
    <property type="entry name" value="PIPKc"/>
    <property type="match status" value="1"/>
</dbReference>
<dbReference type="InterPro" id="IPR002498">
    <property type="entry name" value="PInositol-4-P-4/5-kinase_core"/>
</dbReference>
<dbReference type="Gene3D" id="3.30.810.10">
    <property type="entry name" value="2-Layer Sandwich"/>
    <property type="match status" value="1"/>
</dbReference>
<dbReference type="STRING" id="1684307.A0A316U2Z8"/>
<dbReference type="Pfam" id="PF01504">
    <property type="entry name" value="PIP5K"/>
    <property type="match status" value="1"/>
</dbReference>
<dbReference type="InterPro" id="IPR013083">
    <property type="entry name" value="Znf_RING/FYVE/PHD"/>
</dbReference>
<feature type="compositionally biased region" description="Low complexity" evidence="11">
    <location>
        <begin position="526"/>
        <end position="536"/>
    </location>
</feature>
<dbReference type="Proteomes" id="UP000245942">
    <property type="component" value="Unassembled WGS sequence"/>
</dbReference>
<feature type="compositionally biased region" description="Polar residues" evidence="11">
    <location>
        <begin position="268"/>
        <end position="278"/>
    </location>
</feature>
<evidence type="ECO:0000256" key="2">
    <source>
        <dbReference type="ARBA" id="ARBA00022679"/>
    </source>
</evidence>
<dbReference type="OrthoDB" id="158357at2759"/>
<feature type="compositionally biased region" description="Polar residues" evidence="11">
    <location>
        <begin position="1832"/>
        <end position="1842"/>
    </location>
</feature>
<feature type="region of interest" description="Disordered" evidence="11">
    <location>
        <begin position="2444"/>
        <end position="2474"/>
    </location>
</feature>
<evidence type="ECO:0000256" key="1">
    <source>
        <dbReference type="ARBA" id="ARBA00012009"/>
    </source>
</evidence>
<evidence type="ECO:0000256" key="9">
    <source>
        <dbReference type="PROSITE-ProRule" id="PRU00091"/>
    </source>
</evidence>
<dbReference type="SUPFAM" id="SSF56104">
    <property type="entry name" value="SAICAR synthase-like"/>
    <property type="match status" value="1"/>
</dbReference>
<feature type="compositionally biased region" description="Acidic residues" evidence="11">
    <location>
        <begin position="498"/>
        <end position="513"/>
    </location>
</feature>
<dbReference type="GO" id="GO:0010008">
    <property type="term" value="C:endosome membrane"/>
    <property type="evidence" value="ECO:0007669"/>
    <property type="project" value="TreeGrafter"/>
</dbReference>
<feature type="region of interest" description="Disordered" evidence="11">
    <location>
        <begin position="46"/>
        <end position="107"/>
    </location>
</feature>
<feature type="region of interest" description="Disordered" evidence="11">
    <location>
        <begin position="1478"/>
        <end position="1518"/>
    </location>
</feature>
<dbReference type="FunFam" id="3.30.810.10:FF:000001">
    <property type="entry name" value="1-phosphatidylinositol 3-phosphate 5-kinase FAB1"/>
    <property type="match status" value="1"/>
</dbReference>
<dbReference type="GO" id="GO:0000285">
    <property type="term" value="F:1-phosphatidylinositol-3-phosphate 5-kinase activity"/>
    <property type="evidence" value="ECO:0007669"/>
    <property type="project" value="UniProtKB-EC"/>
</dbReference>
<feature type="compositionally biased region" description="Polar residues" evidence="11">
    <location>
        <begin position="1106"/>
        <end position="1116"/>
    </location>
</feature>
<dbReference type="CDD" id="cd17300">
    <property type="entry name" value="PIPKc_PIKfyve"/>
    <property type="match status" value="1"/>
</dbReference>